<reference evidence="1" key="1">
    <citation type="submission" date="2020-08" db="EMBL/GenBank/DDBJ databases">
        <title>Multicomponent nature underlies the extraordinary mechanical properties of spider dragline silk.</title>
        <authorList>
            <person name="Kono N."/>
            <person name="Nakamura H."/>
            <person name="Mori M."/>
            <person name="Yoshida Y."/>
            <person name="Ohtoshi R."/>
            <person name="Malay A.D."/>
            <person name="Moran D.A.P."/>
            <person name="Tomita M."/>
            <person name="Numata K."/>
            <person name="Arakawa K."/>
        </authorList>
    </citation>
    <scope>NUCLEOTIDE SEQUENCE</scope>
</reference>
<dbReference type="Proteomes" id="UP000887013">
    <property type="component" value="Unassembled WGS sequence"/>
</dbReference>
<comment type="caution">
    <text evidence="1">The sequence shown here is derived from an EMBL/GenBank/DDBJ whole genome shotgun (WGS) entry which is preliminary data.</text>
</comment>
<protein>
    <submittedName>
        <fullName evidence="1">Uncharacterized protein</fullName>
    </submittedName>
</protein>
<proteinExistence type="predicted"/>
<organism evidence="1 3">
    <name type="scientific">Nephila pilipes</name>
    <name type="common">Giant wood spider</name>
    <name type="synonym">Nephila maculata</name>
    <dbReference type="NCBI Taxonomy" id="299642"/>
    <lineage>
        <taxon>Eukaryota</taxon>
        <taxon>Metazoa</taxon>
        <taxon>Ecdysozoa</taxon>
        <taxon>Arthropoda</taxon>
        <taxon>Chelicerata</taxon>
        <taxon>Arachnida</taxon>
        <taxon>Araneae</taxon>
        <taxon>Araneomorphae</taxon>
        <taxon>Entelegynae</taxon>
        <taxon>Araneoidea</taxon>
        <taxon>Nephilidae</taxon>
        <taxon>Nephila</taxon>
    </lineage>
</organism>
<keyword evidence="3" id="KW-1185">Reference proteome</keyword>
<sequence length="72" mass="8101">MASSESSWGLASPTLWTSGREASLIALKQLIVKMTVPSVLSPSLESVKNVFKVLYENFSEVFYEDFSEVFYE</sequence>
<dbReference type="EMBL" id="BMAW01104209">
    <property type="protein sequence ID" value="GFT13162.1"/>
    <property type="molecule type" value="Genomic_DNA"/>
</dbReference>
<feature type="non-terminal residue" evidence="1">
    <location>
        <position position="72"/>
    </location>
</feature>
<gene>
    <name evidence="2" type="ORF">NPIL_424521</name>
    <name evidence="1" type="ORF">NPIL_431951</name>
</gene>
<name>A0A8X6N8B7_NEPPI</name>
<evidence type="ECO:0000313" key="2">
    <source>
        <dbReference type="EMBL" id="GFT13162.1"/>
    </source>
</evidence>
<accession>A0A8X6N8B7</accession>
<evidence type="ECO:0000313" key="3">
    <source>
        <dbReference type="Proteomes" id="UP000887013"/>
    </source>
</evidence>
<dbReference type="EMBL" id="BMAW01055433">
    <property type="protein sequence ID" value="GFT00815.1"/>
    <property type="molecule type" value="Genomic_DNA"/>
</dbReference>
<evidence type="ECO:0000313" key="1">
    <source>
        <dbReference type="EMBL" id="GFT00815.1"/>
    </source>
</evidence>
<dbReference type="AlphaFoldDB" id="A0A8X6N8B7"/>